<gene>
    <name evidence="1" type="ORF">AVEN_23926_1</name>
</gene>
<proteinExistence type="predicted"/>
<dbReference type="AlphaFoldDB" id="A0A4Y2HLF1"/>
<comment type="caution">
    <text evidence="1">The sequence shown here is derived from an EMBL/GenBank/DDBJ whole genome shotgun (WGS) entry which is preliminary data.</text>
</comment>
<organism evidence="1 2">
    <name type="scientific">Araneus ventricosus</name>
    <name type="common">Orbweaver spider</name>
    <name type="synonym">Epeira ventricosa</name>
    <dbReference type="NCBI Taxonomy" id="182803"/>
    <lineage>
        <taxon>Eukaryota</taxon>
        <taxon>Metazoa</taxon>
        <taxon>Ecdysozoa</taxon>
        <taxon>Arthropoda</taxon>
        <taxon>Chelicerata</taxon>
        <taxon>Arachnida</taxon>
        <taxon>Araneae</taxon>
        <taxon>Araneomorphae</taxon>
        <taxon>Entelegynae</taxon>
        <taxon>Araneoidea</taxon>
        <taxon>Araneidae</taxon>
        <taxon>Araneus</taxon>
    </lineage>
</organism>
<evidence type="ECO:0000313" key="2">
    <source>
        <dbReference type="Proteomes" id="UP000499080"/>
    </source>
</evidence>
<reference evidence="1 2" key="1">
    <citation type="journal article" date="2019" name="Sci. Rep.">
        <title>Orb-weaving spider Araneus ventricosus genome elucidates the spidroin gene catalogue.</title>
        <authorList>
            <person name="Kono N."/>
            <person name="Nakamura H."/>
            <person name="Ohtoshi R."/>
            <person name="Moran D.A.P."/>
            <person name="Shinohara A."/>
            <person name="Yoshida Y."/>
            <person name="Fujiwara M."/>
            <person name="Mori M."/>
            <person name="Tomita M."/>
            <person name="Arakawa K."/>
        </authorList>
    </citation>
    <scope>NUCLEOTIDE SEQUENCE [LARGE SCALE GENOMIC DNA]</scope>
</reference>
<name>A0A4Y2HLF1_ARAVE</name>
<evidence type="ECO:0000313" key="1">
    <source>
        <dbReference type="EMBL" id="GBM65893.1"/>
    </source>
</evidence>
<dbReference type="EMBL" id="BGPR01002000">
    <property type="protein sequence ID" value="GBM65893.1"/>
    <property type="molecule type" value="Genomic_DNA"/>
</dbReference>
<accession>A0A4Y2HLF1</accession>
<protein>
    <submittedName>
        <fullName evidence="1">Uncharacterized protein</fullName>
    </submittedName>
</protein>
<dbReference type="Proteomes" id="UP000499080">
    <property type="component" value="Unassembled WGS sequence"/>
</dbReference>
<keyword evidence="2" id="KW-1185">Reference proteome</keyword>
<sequence>MVIGVWWQSVVLASGDHKLKTEKTKLMDLVHVKSAVVDQTSFEDLMARKSEELRCKLSCHSGLLTTVQNYEVRLFKMGR</sequence>